<protein>
    <submittedName>
        <fullName evidence="1">Uncharacterized protein</fullName>
    </submittedName>
</protein>
<dbReference type="EMBL" id="MU118027">
    <property type="protein sequence ID" value="KAF9647725.1"/>
    <property type="molecule type" value="Genomic_DNA"/>
</dbReference>
<evidence type="ECO:0000313" key="1">
    <source>
        <dbReference type="EMBL" id="KAF9647725.1"/>
    </source>
</evidence>
<proteinExistence type="predicted"/>
<reference evidence="1" key="1">
    <citation type="submission" date="2019-10" db="EMBL/GenBank/DDBJ databases">
        <authorList>
            <consortium name="DOE Joint Genome Institute"/>
            <person name="Kuo A."/>
            <person name="Miyauchi S."/>
            <person name="Kiss E."/>
            <person name="Drula E."/>
            <person name="Kohler A."/>
            <person name="Sanchez-Garcia M."/>
            <person name="Andreopoulos B."/>
            <person name="Barry K.W."/>
            <person name="Bonito G."/>
            <person name="Buee M."/>
            <person name="Carver A."/>
            <person name="Chen C."/>
            <person name="Cichocki N."/>
            <person name="Clum A."/>
            <person name="Culley D."/>
            <person name="Crous P.W."/>
            <person name="Fauchery L."/>
            <person name="Girlanda M."/>
            <person name="Hayes R."/>
            <person name="Keri Z."/>
            <person name="Labutti K."/>
            <person name="Lipzen A."/>
            <person name="Lombard V."/>
            <person name="Magnuson J."/>
            <person name="Maillard F."/>
            <person name="Morin E."/>
            <person name="Murat C."/>
            <person name="Nolan M."/>
            <person name="Ohm R."/>
            <person name="Pangilinan J."/>
            <person name="Pereira M."/>
            <person name="Perotto S."/>
            <person name="Peter M."/>
            <person name="Riley R."/>
            <person name="Sitrit Y."/>
            <person name="Stielow B."/>
            <person name="Szollosi G."/>
            <person name="Zifcakova L."/>
            <person name="Stursova M."/>
            <person name="Spatafora J.W."/>
            <person name="Tedersoo L."/>
            <person name="Vaario L.-M."/>
            <person name="Yamada A."/>
            <person name="Yan M."/>
            <person name="Wang P."/>
            <person name="Xu J."/>
            <person name="Bruns T."/>
            <person name="Baldrian P."/>
            <person name="Vilgalys R."/>
            <person name="Henrissat B."/>
            <person name="Grigoriev I.V."/>
            <person name="Hibbett D."/>
            <person name="Nagy L.G."/>
            <person name="Martin F.M."/>
        </authorList>
    </citation>
    <scope>NUCLEOTIDE SEQUENCE</scope>
    <source>
        <strain evidence="1">P2</strain>
    </source>
</reference>
<keyword evidence="2" id="KW-1185">Reference proteome</keyword>
<sequence>MGKTPASTRAGRKPKSKHPERKWCTCQERCDGGKEVATSTYRSHNPVMRDGFKGDPVSVVGGKRKARSDGDGLDVEDGFRETRSMRARRVAQSSVTVTEDWTGTLEVDDVDLSPREIKMHEDRVVQTRVYAEGDGEGKEEEGSEWISAVDVYNPDENGTEIDEDYEEEGQLRATLRAELGLGTDTCLSAVPSAQALIT</sequence>
<name>A0ACB6ZDC4_THEGA</name>
<organism evidence="1 2">
    <name type="scientific">Thelephora ganbajun</name>
    <name type="common">Ganba fungus</name>
    <dbReference type="NCBI Taxonomy" id="370292"/>
    <lineage>
        <taxon>Eukaryota</taxon>
        <taxon>Fungi</taxon>
        <taxon>Dikarya</taxon>
        <taxon>Basidiomycota</taxon>
        <taxon>Agaricomycotina</taxon>
        <taxon>Agaricomycetes</taxon>
        <taxon>Thelephorales</taxon>
        <taxon>Thelephoraceae</taxon>
        <taxon>Thelephora</taxon>
    </lineage>
</organism>
<comment type="caution">
    <text evidence="1">The sequence shown here is derived from an EMBL/GenBank/DDBJ whole genome shotgun (WGS) entry which is preliminary data.</text>
</comment>
<accession>A0ACB6ZDC4</accession>
<reference evidence="1" key="2">
    <citation type="journal article" date="2020" name="Nat. Commun.">
        <title>Large-scale genome sequencing of mycorrhizal fungi provides insights into the early evolution of symbiotic traits.</title>
        <authorList>
            <person name="Miyauchi S."/>
            <person name="Kiss E."/>
            <person name="Kuo A."/>
            <person name="Drula E."/>
            <person name="Kohler A."/>
            <person name="Sanchez-Garcia M."/>
            <person name="Morin E."/>
            <person name="Andreopoulos B."/>
            <person name="Barry K.W."/>
            <person name="Bonito G."/>
            <person name="Buee M."/>
            <person name="Carver A."/>
            <person name="Chen C."/>
            <person name="Cichocki N."/>
            <person name="Clum A."/>
            <person name="Culley D."/>
            <person name="Crous P.W."/>
            <person name="Fauchery L."/>
            <person name="Girlanda M."/>
            <person name="Hayes R.D."/>
            <person name="Keri Z."/>
            <person name="LaButti K."/>
            <person name="Lipzen A."/>
            <person name="Lombard V."/>
            <person name="Magnuson J."/>
            <person name="Maillard F."/>
            <person name="Murat C."/>
            <person name="Nolan M."/>
            <person name="Ohm R.A."/>
            <person name="Pangilinan J."/>
            <person name="Pereira M.F."/>
            <person name="Perotto S."/>
            <person name="Peter M."/>
            <person name="Pfister S."/>
            <person name="Riley R."/>
            <person name="Sitrit Y."/>
            <person name="Stielow J.B."/>
            <person name="Szollosi G."/>
            <person name="Zifcakova L."/>
            <person name="Stursova M."/>
            <person name="Spatafora J.W."/>
            <person name="Tedersoo L."/>
            <person name="Vaario L.M."/>
            <person name="Yamada A."/>
            <person name="Yan M."/>
            <person name="Wang P."/>
            <person name="Xu J."/>
            <person name="Bruns T."/>
            <person name="Baldrian P."/>
            <person name="Vilgalys R."/>
            <person name="Dunand C."/>
            <person name="Henrissat B."/>
            <person name="Grigoriev I.V."/>
            <person name="Hibbett D."/>
            <person name="Nagy L.G."/>
            <person name="Martin F.M."/>
        </authorList>
    </citation>
    <scope>NUCLEOTIDE SEQUENCE</scope>
    <source>
        <strain evidence="1">P2</strain>
    </source>
</reference>
<gene>
    <name evidence="1" type="ORF">BDM02DRAFT_3187719</name>
</gene>
<dbReference type="Proteomes" id="UP000886501">
    <property type="component" value="Unassembled WGS sequence"/>
</dbReference>
<evidence type="ECO:0000313" key="2">
    <source>
        <dbReference type="Proteomes" id="UP000886501"/>
    </source>
</evidence>